<dbReference type="STRING" id="33978.A6M13_03880"/>
<gene>
    <name evidence="1" type="ORF">A6M13_03880</name>
</gene>
<dbReference type="RefSeq" id="WP_066546071.1">
    <property type="nucleotide sequence ID" value="NZ_MASJ01000023.1"/>
</dbReference>
<comment type="caution">
    <text evidence="1">The sequence shown here is derived from an EMBL/GenBank/DDBJ whole genome shotgun (WGS) entry which is preliminary data.</text>
</comment>
<organism evidence="1 2">
    <name type="scientific">Caryophanon tenue</name>
    <dbReference type="NCBI Taxonomy" id="33978"/>
    <lineage>
        <taxon>Bacteria</taxon>
        <taxon>Bacillati</taxon>
        <taxon>Bacillota</taxon>
        <taxon>Bacilli</taxon>
        <taxon>Bacillales</taxon>
        <taxon>Caryophanaceae</taxon>
        <taxon>Caryophanon</taxon>
    </lineage>
</organism>
<dbReference type="EMBL" id="MASJ01000023">
    <property type="protein sequence ID" value="OCS84726.1"/>
    <property type="molecule type" value="Genomic_DNA"/>
</dbReference>
<protein>
    <submittedName>
        <fullName evidence="1">Uncharacterized protein</fullName>
    </submittedName>
</protein>
<dbReference type="AlphaFoldDB" id="A0A1C0YC09"/>
<reference evidence="1 2" key="1">
    <citation type="submission" date="2016-07" db="EMBL/GenBank/DDBJ databases">
        <title>Caryophanon tenue genome sequencing.</title>
        <authorList>
            <person name="Verma A."/>
            <person name="Pal Y."/>
            <person name="Krishnamurthi S."/>
        </authorList>
    </citation>
    <scope>NUCLEOTIDE SEQUENCE [LARGE SCALE GENOMIC DNA]</scope>
    <source>
        <strain evidence="1 2">DSM 14152</strain>
    </source>
</reference>
<keyword evidence="2" id="KW-1185">Reference proteome</keyword>
<name>A0A1C0YC09_9BACL</name>
<evidence type="ECO:0000313" key="2">
    <source>
        <dbReference type="Proteomes" id="UP000093199"/>
    </source>
</evidence>
<dbReference type="OrthoDB" id="2453464at2"/>
<sequence length="120" mass="13733">METFEFDSNGGYIATLTDEELIIECKGIKGFLFFYRVKPRTTHIPLAQIVAIDVKSAGIRQGYGRFITPELEEYPSSSYMAMHDTNSIITDNDEEDELLHILIKKITKKHKHIPVNTKKS</sequence>
<accession>A0A1C0YC09</accession>
<evidence type="ECO:0000313" key="1">
    <source>
        <dbReference type="EMBL" id="OCS84726.1"/>
    </source>
</evidence>
<proteinExistence type="predicted"/>
<dbReference type="Proteomes" id="UP000093199">
    <property type="component" value="Unassembled WGS sequence"/>
</dbReference>